<dbReference type="GO" id="GO:0003991">
    <property type="term" value="F:acetylglutamate kinase activity"/>
    <property type="evidence" value="ECO:0007669"/>
    <property type="project" value="TreeGrafter"/>
</dbReference>
<name>A0A1F7IXK4_9BACT</name>
<evidence type="ECO:0000256" key="3">
    <source>
        <dbReference type="ARBA" id="ARBA00022741"/>
    </source>
</evidence>
<dbReference type="PIRSF" id="PIRSF000728">
    <property type="entry name" value="NAGK"/>
    <property type="match status" value="1"/>
</dbReference>
<comment type="caution">
    <text evidence="8">The sequence shown here is derived from an EMBL/GenBank/DDBJ whole genome shotgun (WGS) entry which is preliminary data.</text>
</comment>
<feature type="domain" description="Aspartate/glutamate/uridylate kinase" evidence="7">
    <location>
        <begin position="2"/>
        <end position="246"/>
    </location>
</feature>
<dbReference type="InterPro" id="IPR036393">
    <property type="entry name" value="AceGlu_kinase-like_sf"/>
</dbReference>
<keyword evidence="4 8" id="KW-0418">Kinase</keyword>
<comment type="pathway">
    <text evidence="6">Amino-acid biosynthesis.</text>
</comment>
<evidence type="ECO:0000256" key="6">
    <source>
        <dbReference type="ARBA" id="ARBA00029440"/>
    </source>
</evidence>
<dbReference type="GO" id="GO:0006526">
    <property type="term" value="P:L-arginine biosynthetic process"/>
    <property type="evidence" value="ECO:0007669"/>
    <property type="project" value="TreeGrafter"/>
</dbReference>
<dbReference type="STRING" id="1802061.A3A93_06585"/>
<gene>
    <name evidence="8" type="ORF">A3A93_06585</name>
</gene>
<accession>A0A1F7IXK4</accession>
<dbReference type="InterPro" id="IPR001048">
    <property type="entry name" value="Asp/Glu/Uridylate_kinase"/>
</dbReference>
<dbReference type="PANTHER" id="PTHR23342:SF20">
    <property type="entry name" value="[LYSW]-AMINOADIPATE KINASE"/>
    <property type="match status" value="1"/>
</dbReference>
<keyword evidence="5" id="KW-0067">ATP-binding</keyword>
<evidence type="ECO:0000313" key="8">
    <source>
        <dbReference type="EMBL" id="OGK48112.1"/>
    </source>
</evidence>
<dbReference type="NCBIfam" id="NF010659">
    <property type="entry name" value="PRK14058.1-1"/>
    <property type="match status" value="1"/>
</dbReference>
<dbReference type="NCBIfam" id="TIGR00761">
    <property type="entry name" value="argB"/>
    <property type="match status" value="1"/>
</dbReference>
<proteinExistence type="predicted"/>
<dbReference type="SUPFAM" id="SSF53633">
    <property type="entry name" value="Carbamate kinase-like"/>
    <property type="match status" value="1"/>
</dbReference>
<evidence type="ECO:0000256" key="4">
    <source>
        <dbReference type="ARBA" id="ARBA00022777"/>
    </source>
</evidence>
<keyword evidence="2" id="KW-0808">Transferase</keyword>
<dbReference type="Gene3D" id="3.40.1160.10">
    <property type="entry name" value="Acetylglutamate kinase-like"/>
    <property type="match status" value="1"/>
</dbReference>
<evidence type="ECO:0000256" key="5">
    <source>
        <dbReference type="ARBA" id="ARBA00022840"/>
    </source>
</evidence>
<keyword evidence="3" id="KW-0547">Nucleotide-binding</keyword>
<dbReference type="GO" id="GO:0005524">
    <property type="term" value="F:ATP binding"/>
    <property type="evidence" value="ECO:0007669"/>
    <property type="project" value="UniProtKB-KW"/>
</dbReference>
<dbReference type="EMBL" id="MGAL01000023">
    <property type="protein sequence ID" value="OGK48112.1"/>
    <property type="molecule type" value="Genomic_DNA"/>
</dbReference>
<evidence type="ECO:0000313" key="9">
    <source>
        <dbReference type="Proteomes" id="UP000177141"/>
    </source>
</evidence>
<dbReference type="Pfam" id="PF00696">
    <property type="entry name" value="AA_kinase"/>
    <property type="match status" value="1"/>
</dbReference>
<evidence type="ECO:0000256" key="2">
    <source>
        <dbReference type="ARBA" id="ARBA00022679"/>
    </source>
</evidence>
<dbReference type="PANTHER" id="PTHR23342">
    <property type="entry name" value="N-ACETYLGLUTAMATE SYNTHASE"/>
    <property type="match status" value="1"/>
</dbReference>
<dbReference type="GO" id="GO:0005737">
    <property type="term" value="C:cytoplasm"/>
    <property type="evidence" value="ECO:0007669"/>
    <property type="project" value="InterPro"/>
</dbReference>
<evidence type="ECO:0000256" key="1">
    <source>
        <dbReference type="ARBA" id="ARBA00022605"/>
    </source>
</evidence>
<dbReference type="InterPro" id="IPR004662">
    <property type="entry name" value="AcgluKinase_fam"/>
</dbReference>
<protein>
    <submittedName>
        <fullName evidence="8">Acetylglutamate kinase</fullName>
    </submittedName>
</protein>
<dbReference type="AlphaFoldDB" id="A0A1F7IXK4"/>
<evidence type="ECO:0000259" key="7">
    <source>
        <dbReference type="Pfam" id="PF00696"/>
    </source>
</evidence>
<reference evidence="8 9" key="1">
    <citation type="journal article" date="2016" name="Nat. Commun.">
        <title>Thousands of microbial genomes shed light on interconnected biogeochemical processes in an aquifer system.</title>
        <authorList>
            <person name="Anantharaman K."/>
            <person name="Brown C.T."/>
            <person name="Hug L.A."/>
            <person name="Sharon I."/>
            <person name="Castelle C.J."/>
            <person name="Probst A.J."/>
            <person name="Thomas B.C."/>
            <person name="Singh A."/>
            <person name="Wilkins M.J."/>
            <person name="Karaoz U."/>
            <person name="Brodie E.L."/>
            <person name="Williams K.H."/>
            <person name="Hubbard S.S."/>
            <person name="Banfield J.F."/>
        </authorList>
    </citation>
    <scope>NUCLEOTIDE SEQUENCE [LARGE SCALE GENOMIC DNA]</scope>
</reference>
<dbReference type="Proteomes" id="UP000177141">
    <property type="component" value="Unassembled WGS sequence"/>
</dbReference>
<keyword evidence="1" id="KW-0028">Amino-acid biosynthesis</keyword>
<organism evidence="8 9">
    <name type="scientific">Candidatus Roizmanbacteria bacterium RIFCSPLOWO2_01_FULL_38_12</name>
    <dbReference type="NCBI Taxonomy" id="1802061"/>
    <lineage>
        <taxon>Bacteria</taxon>
        <taxon>Candidatus Roizmaniibacteriota</taxon>
    </lineage>
</organism>
<sequence>MLIIKIGGGKNINFDNIAADLASLVKAGSKIILIHGASEKRDEIAQRLGIPTKTIMSPSGISSVLTDSDAIDVFLMAYCGVVNKRLVEKLFAHNINAVGLSGVDGRLWQAKRKGAIMIKEKNKVKLLKGNLTGRVEKINDHLLKLLINSDYLPVISAPAISHENEIVNTDNDFATAVMAGALGVFEIVYLFEAPGLLKDFKDKKSVISQINRNELDDMMEFAEGRMKKKLIGVKKAFEVGVKKVYFGDGRVENPITNALKGKGTIIS</sequence>